<keyword evidence="4" id="KW-1185">Reference proteome</keyword>
<accession>A0A4S4NDM8</accession>
<name>A0A4S4NDM8_9RHOB</name>
<keyword evidence="1 2" id="KW-0732">Signal</keyword>
<dbReference type="Proteomes" id="UP000306602">
    <property type="component" value="Unassembled WGS sequence"/>
</dbReference>
<dbReference type="InterPro" id="IPR004564">
    <property type="entry name" value="OM_lipoprot_carrier_LolA-like"/>
</dbReference>
<dbReference type="SUPFAM" id="SSF89392">
    <property type="entry name" value="Prokaryotic lipoproteins and lipoprotein localization factors"/>
    <property type="match status" value="1"/>
</dbReference>
<dbReference type="PANTHER" id="PTHR35869:SF1">
    <property type="entry name" value="OUTER-MEMBRANE LIPOPROTEIN CARRIER PROTEIN"/>
    <property type="match status" value="1"/>
</dbReference>
<dbReference type="PANTHER" id="PTHR35869">
    <property type="entry name" value="OUTER-MEMBRANE LIPOPROTEIN CARRIER PROTEIN"/>
    <property type="match status" value="1"/>
</dbReference>
<dbReference type="InterPro" id="IPR029046">
    <property type="entry name" value="LolA/LolB/LppX"/>
</dbReference>
<feature type="signal peptide" evidence="2">
    <location>
        <begin position="1"/>
        <end position="18"/>
    </location>
</feature>
<dbReference type="Pfam" id="PF03548">
    <property type="entry name" value="LolA"/>
    <property type="match status" value="1"/>
</dbReference>
<comment type="caution">
    <text evidence="3">The sequence shown here is derived from an EMBL/GenBank/DDBJ whole genome shotgun (WGS) entry which is preliminary data.</text>
</comment>
<dbReference type="CDD" id="cd16325">
    <property type="entry name" value="LolA"/>
    <property type="match status" value="1"/>
</dbReference>
<dbReference type="OrthoDB" id="9800501at2"/>
<feature type="chain" id="PRO_5020833886" evidence="2">
    <location>
        <begin position="19"/>
        <end position="194"/>
    </location>
</feature>
<organism evidence="3 4">
    <name type="scientific">Aliishimia ponticola</name>
    <dbReference type="NCBI Taxonomy" id="2499833"/>
    <lineage>
        <taxon>Bacteria</taxon>
        <taxon>Pseudomonadati</taxon>
        <taxon>Pseudomonadota</taxon>
        <taxon>Alphaproteobacteria</taxon>
        <taxon>Rhodobacterales</taxon>
        <taxon>Paracoccaceae</taxon>
        <taxon>Aliishimia</taxon>
    </lineage>
</organism>
<gene>
    <name evidence="3" type="ORF">E4Z66_06720</name>
</gene>
<keyword evidence="3" id="KW-0449">Lipoprotein</keyword>
<dbReference type="RefSeq" id="WP_136462239.1">
    <property type="nucleotide sequence ID" value="NZ_SRKY01000002.1"/>
</dbReference>
<dbReference type="AlphaFoldDB" id="A0A4S4NDM8"/>
<reference evidence="3 4" key="1">
    <citation type="submission" date="2019-04" db="EMBL/GenBank/DDBJ databases">
        <title>Shimia ponticola sp. nov., isolated from seawater.</title>
        <authorList>
            <person name="Kim Y.-O."/>
            <person name="Yoon J.-H."/>
        </authorList>
    </citation>
    <scope>NUCLEOTIDE SEQUENCE [LARGE SCALE GENOMIC DNA]</scope>
    <source>
        <strain evidence="3 4">MYP11</strain>
    </source>
</reference>
<proteinExistence type="predicted"/>
<evidence type="ECO:0000313" key="4">
    <source>
        <dbReference type="Proteomes" id="UP000306602"/>
    </source>
</evidence>
<evidence type="ECO:0000256" key="1">
    <source>
        <dbReference type="ARBA" id="ARBA00022729"/>
    </source>
</evidence>
<dbReference type="Gene3D" id="2.50.20.10">
    <property type="entry name" value="Lipoprotein localisation LolA/LolB/LppX"/>
    <property type="match status" value="1"/>
</dbReference>
<sequence>MRLIAMVLAVVMAAPAFADKLSLSELSGYLNNLTTAKGEFTQVNDDGTISTGTVIIKRPGKMRFEYNPPDSTVVIAGSNTVVILDDKSNAPPESYPLAQTPLSIILARNVDLGRADMVTGHSFDGTATIVTAQDPEHPEYGNIQLYFTGAPVELRKWVINDGNGLRTEVVLGALQKGGSFRNALFDTSRYGAGR</sequence>
<protein>
    <submittedName>
        <fullName evidence="3">Outer membrane lipoprotein carrier protein LolA</fullName>
    </submittedName>
</protein>
<dbReference type="EMBL" id="SRKY01000002">
    <property type="protein sequence ID" value="THH36637.1"/>
    <property type="molecule type" value="Genomic_DNA"/>
</dbReference>
<evidence type="ECO:0000256" key="2">
    <source>
        <dbReference type="SAM" id="SignalP"/>
    </source>
</evidence>
<evidence type="ECO:0000313" key="3">
    <source>
        <dbReference type="EMBL" id="THH36637.1"/>
    </source>
</evidence>